<comment type="caution">
    <text evidence="2">The sequence shown here is derived from an EMBL/GenBank/DDBJ whole genome shotgun (WGS) entry which is preliminary data.</text>
</comment>
<dbReference type="AlphaFoldDB" id="A0A1A6H3D2"/>
<evidence type="ECO:0000313" key="3">
    <source>
        <dbReference type="Proteomes" id="UP000092124"/>
    </source>
</evidence>
<dbReference type="SUPFAM" id="SSF63451">
    <property type="entry name" value="LEM domain"/>
    <property type="match status" value="1"/>
</dbReference>
<keyword evidence="3" id="KW-1185">Reference proteome</keyword>
<name>A0A1A6H3D2_NEOLE</name>
<sequence length="96" mass="10911">MISVIRTQLWNFALTCSHCSHMGFFTVRHHFQVPDVSAMDNYAVLADPELAAVLRQYNIPHGAIMGSTQKLYEKKIFETQRQRLSAPNSSSSSFSY</sequence>
<protein>
    <recommendedName>
        <fullName evidence="1">LEM domain-containing protein</fullName>
    </recommendedName>
</protein>
<dbReference type="Proteomes" id="UP000092124">
    <property type="component" value="Unassembled WGS sequence"/>
</dbReference>
<evidence type="ECO:0000259" key="1">
    <source>
        <dbReference type="PROSITE" id="PS50954"/>
    </source>
</evidence>
<organism evidence="2 3">
    <name type="scientific">Neotoma lepida</name>
    <name type="common">Desert woodrat</name>
    <dbReference type="NCBI Taxonomy" id="56216"/>
    <lineage>
        <taxon>Eukaryota</taxon>
        <taxon>Metazoa</taxon>
        <taxon>Chordata</taxon>
        <taxon>Craniata</taxon>
        <taxon>Vertebrata</taxon>
        <taxon>Euteleostomi</taxon>
        <taxon>Mammalia</taxon>
        <taxon>Eutheria</taxon>
        <taxon>Euarchontoglires</taxon>
        <taxon>Glires</taxon>
        <taxon>Rodentia</taxon>
        <taxon>Myomorpha</taxon>
        <taxon>Muroidea</taxon>
        <taxon>Cricetidae</taxon>
        <taxon>Neotominae</taxon>
        <taxon>Neotoma</taxon>
    </lineage>
</organism>
<feature type="domain" description="LEM" evidence="1">
    <location>
        <begin position="39"/>
        <end position="83"/>
    </location>
</feature>
<dbReference type="STRING" id="56216.A0A1A6H3D2"/>
<dbReference type="InterPro" id="IPR035004">
    <property type="entry name" value="Emerin"/>
</dbReference>
<dbReference type="InterPro" id="IPR011015">
    <property type="entry name" value="LEM/LEM-like_dom_sf"/>
</dbReference>
<dbReference type="Gene3D" id="1.10.720.40">
    <property type="match status" value="1"/>
</dbReference>
<dbReference type="FunFam" id="1.10.720.40:FF:000001">
    <property type="entry name" value="LEM domain containing 2, isoform CRA_a"/>
    <property type="match status" value="1"/>
</dbReference>
<reference evidence="2 3" key="1">
    <citation type="submission" date="2016-06" db="EMBL/GenBank/DDBJ databases">
        <title>The Draft Genome Sequence and Annotation of the Desert Woodrat Neotoma lepida.</title>
        <authorList>
            <person name="Campbell M."/>
            <person name="Oakeson K.F."/>
            <person name="Yandell M."/>
            <person name="Halpert J.R."/>
            <person name="Dearing D."/>
        </authorList>
    </citation>
    <scope>NUCLEOTIDE SEQUENCE [LARGE SCALE GENOMIC DNA]</scope>
    <source>
        <strain evidence="2">417</strain>
        <tissue evidence="2">Liver</tissue>
    </source>
</reference>
<dbReference type="GO" id="GO:0005635">
    <property type="term" value="C:nuclear envelope"/>
    <property type="evidence" value="ECO:0007669"/>
    <property type="project" value="InterPro"/>
</dbReference>
<dbReference type="InterPro" id="IPR003887">
    <property type="entry name" value="LEM_dom"/>
</dbReference>
<dbReference type="EMBL" id="LZPO01055076">
    <property type="protein sequence ID" value="OBS72814.1"/>
    <property type="molecule type" value="Genomic_DNA"/>
</dbReference>
<dbReference type="OrthoDB" id="10015574at2759"/>
<dbReference type="PANTHER" id="PTHR15171">
    <property type="entry name" value="EMERIN"/>
    <property type="match status" value="1"/>
</dbReference>
<gene>
    <name evidence="2" type="ORF">A6R68_12621</name>
</gene>
<proteinExistence type="predicted"/>
<accession>A0A1A6H3D2</accession>
<dbReference type="PROSITE" id="PS50954">
    <property type="entry name" value="LEM"/>
    <property type="match status" value="1"/>
</dbReference>
<dbReference type="SMART" id="SM00540">
    <property type="entry name" value="LEM"/>
    <property type="match status" value="1"/>
</dbReference>
<dbReference type="PANTHER" id="PTHR15171:SF2">
    <property type="entry name" value="EMERIN"/>
    <property type="match status" value="1"/>
</dbReference>
<evidence type="ECO:0000313" key="2">
    <source>
        <dbReference type="EMBL" id="OBS72814.1"/>
    </source>
</evidence>
<dbReference type="Pfam" id="PF03020">
    <property type="entry name" value="LEM"/>
    <property type="match status" value="1"/>
</dbReference>